<name>A0AAQ3Q8Y5_9LILI</name>
<dbReference type="EMBL" id="CP136892">
    <property type="protein sequence ID" value="WOL00313.1"/>
    <property type="molecule type" value="Genomic_DNA"/>
</dbReference>
<dbReference type="AlphaFoldDB" id="A0AAQ3Q8Y5"/>
<evidence type="ECO:0000256" key="1">
    <source>
        <dbReference type="SAM" id="MobiDB-lite"/>
    </source>
</evidence>
<accession>A0AAQ3Q8Y5</accession>
<protein>
    <submittedName>
        <fullName evidence="2">Uncharacterized protein</fullName>
    </submittedName>
</protein>
<organism evidence="2 3">
    <name type="scientific">Canna indica</name>
    <name type="common">Indian-shot</name>
    <dbReference type="NCBI Taxonomy" id="4628"/>
    <lineage>
        <taxon>Eukaryota</taxon>
        <taxon>Viridiplantae</taxon>
        <taxon>Streptophyta</taxon>
        <taxon>Embryophyta</taxon>
        <taxon>Tracheophyta</taxon>
        <taxon>Spermatophyta</taxon>
        <taxon>Magnoliopsida</taxon>
        <taxon>Liliopsida</taxon>
        <taxon>Zingiberales</taxon>
        <taxon>Cannaceae</taxon>
        <taxon>Canna</taxon>
    </lineage>
</organism>
<evidence type="ECO:0000313" key="2">
    <source>
        <dbReference type="EMBL" id="WOL00313.1"/>
    </source>
</evidence>
<keyword evidence="3" id="KW-1185">Reference proteome</keyword>
<feature type="region of interest" description="Disordered" evidence="1">
    <location>
        <begin position="134"/>
        <end position="166"/>
    </location>
</feature>
<gene>
    <name evidence="2" type="ORF">Cni_G09026</name>
</gene>
<dbReference type="Proteomes" id="UP001327560">
    <property type="component" value="Chromosome 3"/>
</dbReference>
<reference evidence="2 3" key="1">
    <citation type="submission" date="2023-10" db="EMBL/GenBank/DDBJ databases">
        <title>Chromosome-scale genome assembly provides insights into flower coloration mechanisms of Canna indica.</title>
        <authorList>
            <person name="Li C."/>
        </authorList>
    </citation>
    <scope>NUCLEOTIDE SEQUENCE [LARGE SCALE GENOMIC DNA]</scope>
    <source>
        <tissue evidence="2">Flower</tissue>
    </source>
</reference>
<evidence type="ECO:0000313" key="3">
    <source>
        <dbReference type="Proteomes" id="UP001327560"/>
    </source>
</evidence>
<sequence>MIWRRGQGEARSSLRTPSFLMCRQDLHRHQPAKRSQGGAGRDRQNGLKSRRVVCMCRQTRSTQVAFSTYPLAFHASLMTSLMSDDMDHVDSLTGKFTAALEGLKFGNELGLQKIHLEGDVVLVDRRLRTANLQSSDLGDRRRGPSVTSGKLESTDSTPPGMENSNHIPIRGEFTVVSNPLFIKSVIVDTSVKSVDSSVKSVDGLFVDDKLGGNKDCGETRDVEFLKSVASQRQKNSEEKKEVK</sequence>
<feature type="compositionally biased region" description="Polar residues" evidence="1">
    <location>
        <begin position="145"/>
        <end position="166"/>
    </location>
</feature>
<proteinExistence type="predicted"/>